<proteinExistence type="predicted"/>
<sequence>MNKVTEMLIQQGYADRFVRATQLDRLITGSPARRYSLVHRAMKSGELVQLQRGLYILADRFRSTPCHPFAAAQALAPTSYISFETALAYHGWIPEQVFTVSSAVPGRKSRKYQHDQLGAYSFHPLAVQPGCFLELVDRVRVSGQTVLIARPCRALMDLVCLRKVPWNGLDWLSEGLRIELDFLSDMSREDIHTLSRVYKHKRVRAFLAALRSELHLD</sequence>
<evidence type="ECO:0000313" key="2">
    <source>
        <dbReference type="Proteomes" id="UP000287853"/>
    </source>
</evidence>
<reference evidence="1 2" key="1">
    <citation type="submission" date="2017-01" db="EMBL/GenBank/DDBJ databases">
        <title>The cable genome- insights into the physiology and evolution of filamentous bacteria capable of sulfide oxidation via long distance electron transfer.</title>
        <authorList>
            <person name="Schreiber L."/>
            <person name="Bjerg J.T."/>
            <person name="Boggild A."/>
            <person name="Van De Vossenberg J."/>
            <person name="Meysman F."/>
            <person name="Nielsen L.P."/>
            <person name="Schramm A."/>
            <person name="Kjeldsen K.U."/>
        </authorList>
    </citation>
    <scope>NUCLEOTIDE SEQUENCE [LARGE SCALE GENOMIC DNA]</scope>
    <source>
        <strain evidence="1">MCF</strain>
    </source>
</reference>
<dbReference type="AlphaFoldDB" id="A0A3S3SNB7"/>
<name>A0A3S3SNB7_9BACT</name>
<dbReference type="EMBL" id="MTKO01000064">
    <property type="protein sequence ID" value="RWX46470.1"/>
    <property type="molecule type" value="Genomic_DNA"/>
</dbReference>
<gene>
    <name evidence="1" type="ORF">H206_00858</name>
</gene>
<comment type="caution">
    <text evidence="1">The sequence shown here is derived from an EMBL/GenBank/DDBJ whole genome shotgun (WGS) entry which is preliminary data.</text>
</comment>
<accession>A0A3S3SNB7</accession>
<dbReference type="Proteomes" id="UP000287853">
    <property type="component" value="Unassembled WGS sequence"/>
</dbReference>
<keyword evidence="2" id="KW-1185">Reference proteome</keyword>
<protein>
    <submittedName>
        <fullName evidence="1">Transcriptional regulator, AbiEi antitoxin, Type IV TA system</fullName>
    </submittedName>
</protein>
<organism evidence="1 2">
    <name type="scientific">Candidatus Electrothrix aarhusensis</name>
    <dbReference type="NCBI Taxonomy" id="1859131"/>
    <lineage>
        <taxon>Bacteria</taxon>
        <taxon>Pseudomonadati</taxon>
        <taxon>Thermodesulfobacteriota</taxon>
        <taxon>Desulfobulbia</taxon>
        <taxon>Desulfobulbales</taxon>
        <taxon>Desulfobulbaceae</taxon>
        <taxon>Candidatus Electrothrix</taxon>
    </lineage>
</organism>
<evidence type="ECO:0000313" key="1">
    <source>
        <dbReference type="EMBL" id="RWX46470.1"/>
    </source>
</evidence>